<keyword evidence="2" id="KW-1185">Reference proteome</keyword>
<proteinExistence type="predicted"/>
<dbReference type="EMBL" id="SNYA01000002">
    <property type="protein sequence ID" value="TDP94403.1"/>
    <property type="molecule type" value="Genomic_DNA"/>
</dbReference>
<accession>A0A4R6S505</accession>
<comment type="caution">
    <text evidence="1">The sequence shown here is derived from an EMBL/GenBank/DDBJ whole genome shotgun (WGS) entry which is preliminary data.</text>
</comment>
<sequence>MTAFPTHRSFASRTVANRAVRTIGFAAAVTASIPLCLTGCAPIADASVFAAELQASPDSDLLQLPEERVYDVAETSLISPVGGFLGRAVDTQLQSSGFLVLKDGVITNAQIGLSLAEFPEATFELTQPTVLRRAGSSASTVLAIGTISVNGVERPGIKVQLTPTELSEDAVEFDVEFTIPDNPFLATERMPIDEVTAHVVLSAR</sequence>
<evidence type="ECO:0000313" key="1">
    <source>
        <dbReference type="EMBL" id="TDP94403.1"/>
    </source>
</evidence>
<gene>
    <name evidence="1" type="ORF">EDF62_0818</name>
</gene>
<name>A0A4R6S505_9MICO</name>
<evidence type="ECO:0008006" key="3">
    <source>
        <dbReference type="Google" id="ProtNLM"/>
    </source>
</evidence>
<reference evidence="1 2" key="1">
    <citation type="submission" date="2019-03" db="EMBL/GenBank/DDBJ databases">
        <title>Genomic analyses of the natural microbiome of Caenorhabditis elegans.</title>
        <authorList>
            <person name="Samuel B."/>
        </authorList>
    </citation>
    <scope>NUCLEOTIDE SEQUENCE [LARGE SCALE GENOMIC DNA]</scope>
    <source>
        <strain evidence="1 2">JUb18</strain>
    </source>
</reference>
<dbReference type="OrthoDB" id="4989931at2"/>
<protein>
    <recommendedName>
        <fullName evidence="3">Lipid/polyisoprenoid-binding YceI-like domain-containing protein</fullName>
    </recommendedName>
</protein>
<evidence type="ECO:0000313" key="2">
    <source>
        <dbReference type="Proteomes" id="UP000295601"/>
    </source>
</evidence>
<organism evidence="1 2">
    <name type="scientific">Leucobacter luti</name>
    <dbReference type="NCBI Taxonomy" id="340320"/>
    <lineage>
        <taxon>Bacteria</taxon>
        <taxon>Bacillati</taxon>
        <taxon>Actinomycetota</taxon>
        <taxon>Actinomycetes</taxon>
        <taxon>Micrococcales</taxon>
        <taxon>Microbacteriaceae</taxon>
        <taxon>Leucobacter</taxon>
    </lineage>
</organism>
<dbReference type="Proteomes" id="UP000295601">
    <property type="component" value="Unassembled WGS sequence"/>
</dbReference>
<dbReference type="RefSeq" id="WP_133616018.1">
    <property type="nucleotide sequence ID" value="NZ_SNYA01000002.1"/>
</dbReference>
<dbReference type="AlphaFoldDB" id="A0A4R6S505"/>